<evidence type="ECO:0000256" key="10">
    <source>
        <dbReference type="ARBA" id="ARBA00047481"/>
    </source>
</evidence>
<dbReference type="InterPro" id="IPR004839">
    <property type="entry name" value="Aminotransferase_I/II_large"/>
</dbReference>
<dbReference type="GO" id="GO:0000105">
    <property type="term" value="P:L-histidine biosynthetic process"/>
    <property type="evidence" value="ECO:0007669"/>
    <property type="project" value="UniProtKB-UniRule"/>
</dbReference>
<organism evidence="13 14">
    <name type="scientific">Segatella oris</name>
    <dbReference type="NCBI Taxonomy" id="28135"/>
    <lineage>
        <taxon>Bacteria</taxon>
        <taxon>Pseudomonadati</taxon>
        <taxon>Bacteroidota</taxon>
        <taxon>Bacteroidia</taxon>
        <taxon>Bacteroidales</taxon>
        <taxon>Prevotellaceae</taxon>
        <taxon>Segatella</taxon>
    </lineage>
</organism>
<accession>A0A448L6G7</accession>
<dbReference type="GO" id="GO:0004400">
    <property type="term" value="F:histidinol-phosphate transaminase activity"/>
    <property type="evidence" value="ECO:0007669"/>
    <property type="project" value="UniProtKB-UniRule"/>
</dbReference>
<name>A0A448L6G7_9BACT</name>
<comment type="cofactor">
    <cofactor evidence="1 11">
        <name>pyridoxal 5'-phosphate</name>
        <dbReference type="ChEBI" id="CHEBI:597326"/>
    </cofactor>
</comment>
<evidence type="ECO:0000256" key="1">
    <source>
        <dbReference type="ARBA" id="ARBA00001933"/>
    </source>
</evidence>
<dbReference type="InterPro" id="IPR005861">
    <property type="entry name" value="HisP_aminotrans"/>
</dbReference>
<dbReference type="EC" id="2.6.1.9" evidence="11"/>
<protein>
    <recommendedName>
        <fullName evidence="11">Histidinol-phosphate aminotransferase</fullName>
        <ecNumber evidence="11">2.6.1.9</ecNumber>
    </recommendedName>
    <alternativeName>
        <fullName evidence="11">Imidazole acetol-phosphate transaminase</fullName>
    </alternativeName>
</protein>
<dbReference type="AlphaFoldDB" id="A0A448L6G7"/>
<evidence type="ECO:0000256" key="7">
    <source>
        <dbReference type="ARBA" id="ARBA00022679"/>
    </source>
</evidence>
<dbReference type="UniPathway" id="UPA00031">
    <property type="reaction ID" value="UER00012"/>
</dbReference>
<evidence type="ECO:0000256" key="6">
    <source>
        <dbReference type="ARBA" id="ARBA00022605"/>
    </source>
</evidence>
<dbReference type="Pfam" id="PF00155">
    <property type="entry name" value="Aminotran_1_2"/>
    <property type="match status" value="1"/>
</dbReference>
<dbReference type="InterPro" id="IPR015422">
    <property type="entry name" value="PyrdxlP-dep_Trfase_small"/>
</dbReference>
<dbReference type="NCBIfam" id="TIGR01141">
    <property type="entry name" value="hisC"/>
    <property type="match status" value="1"/>
</dbReference>
<keyword evidence="6 11" id="KW-0028">Amino-acid biosynthesis</keyword>
<evidence type="ECO:0000259" key="12">
    <source>
        <dbReference type="Pfam" id="PF00155"/>
    </source>
</evidence>
<dbReference type="EMBL" id="LR134384">
    <property type="protein sequence ID" value="VEH15588.1"/>
    <property type="molecule type" value="Genomic_DNA"/>
</dbReference>
<dbReference type="CDD" id="cd00609">
    <property type="entry name" value="AAT_like"/>
    <property type="match status" value="1"/>
</dbReference>
<evidence type="ECO:0000256" key="3">
    <source>
        <dbReference type="ARBA" id="ARBA00007970"/>
    </source>
</evidence>
<comment type="pathway">
    <text evidence="2 11">Amino-acid biosynthesis; L-histidine biosynthesis; L-histidine from 5-phospho-alpha-D-ribose 1-diphosphate: step 7/9.</text>
</comment>
<dbReference type="InterPro" id="IPR015424">
    <property type="entry name" value="PyrdxlP-dep_Trfase"/>
</dbReference>
<dbReference type="PANTHER" id="PTHR42885:SF2">
    <property type="entry name" value="HISTIDINOL-PHOSPHATE AMINOTRANSFERASE"/>
    <property type="match status" value="1"/>
</dbReference>
<dbReference type="RefSeq" id="WP_018920348.1">
    <property type="nucleotide sequence ID" value="NZ_LR134384.1"/>
</dbReference>
<dbReference type="GeneID" id="85012407"/>
<dbReference type="Gene3D" id="3.90.1150.10">
    <property type="entry name" value="Aspartate Aminotransferase, domain 1"/>
    <property type="match status" value="1"/>
</dbReference>
<evidence type="ECO:0000256" key="2">
    <source>
        <dbReference type="ARBA" id="ARBA00005011"/>
    </source>
</evidence>
<evidence type="ECO:0000256" key="4">
    <source>
        <dbReference type="ARBA" id="ARBA00011738"/>
    </source>
</evidence>
<dbReference type="SUPFAM" id="SSF53383">
    <property type="entry name" value="PLP-dependent transferases"/>
    <property type="match status" value="1"/>
</dbReference>
<dbReference type="HAMAP" id="MF_01023">
    <property type="entry name" value="HisC_aminotrans_2"/>
    <property type="match status" value="1"/>
</dbReference>
<comment type="caution">
    <text evidence="11">Lacks conserved residue(s) required for the propagation of feature annotation.</text>
</comment>
<keyword evidence="9 11" id="KW-0368">Histidine biosynthesis</keyword>
<keyword evidence="8 11" id="KW-0663">Pyridoxal phosphate</keyword>
<gene>
    <name evidence="11 13" type="primary">hisC</name>
    <name evidence="13" type="ORF">NCTC13071_01592</name>
</gene>
<evidence type="ECO:0000313" key="14">
    <source>
        <dbReference type="Proteomes" id="UP000274578"/>
    </source>
</evidence>
<dbReference type="GO" id="GO:0030170">
    <property type="term" value="F:pyridoxal phosphate binding"/>
    <property type="evidence" value="ECO:0007669"/>
    <property type="project" value="InterPro"/>
</dbReference>
<evidence type="ECO:0000313" key="13">
    <source>
        <dbReference type="EMBL" id="VEH15588.1"/>
    </source>
</evidence>
<comment type="subunit">
    <text evidence="4 11">Homodimer.</text>
</comment>
<proteinExistence type="inferred from homology"/>
<dbReference type="KEGG" id="poc:NCTC13071_01592"/>
<sequence length="344" mass="38802">MKEIKALCRQNIWNLPSYTAIESEHSEQQDMLLLNANENPYNKPFNRYPTPQQQELKLLISSVKGVPAANIFLSNGSNEAIDMTFRIFCEPGVDNVVAISPTYDMYRRCAELNNIDYHSVLLDEHYQTTADNLLGACNEHTKLICICSPNNPTGNTIDHTVIKQVLYSFQGIVIIDEAYIDFANSPSFVKELAQYPNLIVLNTMSHAWGLAAIRLGMVFADKPIIDLFNKVAMPYNINALTQQQAIEALKDPFETAKRVSLIQQERARMLSAFQALPCCKKVYPTEANFFLAQMIDAQAIYDYLLHQGIAVHNCAHIEHCENCLRITIGTKTENQALLAALRKL</sequence>
<reference evidence="13 14" key="1">
    <citation type="submission" date="2018-12" db="EMBL/GenBank/DDBJ databases">
        <authorList>
            <consortium name="Pathogen Informatics"/>
        </authorList>
    </citation>
    <scope>NUCLEOTIDE SEQUENCE [LARGE SCALE GENOMIC DNA]</scope>
    <source>
        <strain evidence="13 14">NCTC13071</strain>
    </source>
</reference>
<keyword evidence="7 11" id="KW-0808">Transferase</keyword>
<evidence type="ECO:0000256" key="11">
    <source>
        <dbReference type="HAMAP-Rule" id="MF_01023"/>
    </source>
</evidence>
<dbReference type="PANTHER" id="PTHR42885">
    <property type="entry name" value="HISTIDINOL-PHOSPHATE AMINOTRANSFERASE-RELATED"/>
    <property type="match status" value="1"/>
</dbReference>
<dbReference type="Proteomes" id="UP000274578">
    <property type="component" value="Chromosome 1"/>
</dbReference>
<dbReference type="InterPro" id="IPR015421">
    <property type="entry name" value="PyrdxlP-dep_Trfase_major"/>
</dbReference>
<comment type="similarity">
    <text evidence="3 11">Belongs to the class-II pyridoxal-phosphate-dependent aminotransferase family. Histidinol-phosphate aminotransferase subfamily.</text>
</comment>
<feature type="domain" description="Aminotransferase class I/classII large" evidence="12">
    <location>
        <begin position="42"/>
        <end position="341"/>
    </location>
</feature>
<evidence type="ECO:0000256" key="8">
    <source>
        <dbReference type="ARBA" id="ARBA00022898"/>
    </source>
</evidence>
<evidence type="ECO:0000256" key="9">
    <source>
        <dbReference type="ARBA" id="ARBA00023102"/>
    </source>
</evidence>
<keyword evidence="5 11" id="KW-0032">Aminotransferase</keyword>
<evidence type="ECO:0000256" key="5">
    <source>
        <dbReference type="ARBA" id="ARBA00022576"/>
    </source>
</evidence>
<comment type="catalytic activity">
    <reaction evidence="10 11">
        <text>L-histidinol phosphate + 2-oxoglutarate = 3-(imidazol-4-yl)-2-oxopropyl phosphate + L-glutamate</text>
        <dbReference type="Rhea" id="RHEA:23744"/>
        <dbReference type="ChEBI" id="CHEBI:16810"/>
        <dbReference type="ChEBI" id="CHEBI:29985"/>
        <dbReference type="ChEBI" id="CHEBI:57766"/>
        <dbReference type="ChEBI" id="CHEBI:57980"/>
        <dbReference type="EC" id="2.6.1.9"/>
    </reaction>
</comment>
<dbReference type="Gene3D" id="3.40.640.10">
    <property type="entry name" value="Type I PLP-dependent aspartate aminotransferase-like (Major domain)"/>
    <property type="match status" value="1"/>
</dbReference>